<protein>
    <submittedName>
        <fullName evidence="1">Uncharacterized protein</fullName>
    </submittedName>
</protein>
<name>A0A5K7ZYR4_9BACT</name>
<dbReference type="KEGG" id="dov:DSCO28_59540"/>
<dbReference type="EMBL" id="AP021876">
    <property type="protein sequence ID" value="BBO85388.1"/>
    <property type="molecule type" value="Genomic_DNA"/>
</dbReference>
<reference evidence="1 2" key="1">
    <citation type="submission" date="2019-11" db="EMBL/GenBank/DDBJ databases">
        <title>Comparative genomics of hydrocarbon-degrading Desulfosarcina strains.</title>
        <authorList>
            <person name="Watanabe M."/>
            <person name="Kojima H."/>
            <person name="Fukui M."/>
        </authorList>
    </citation>
    <scope>NUCLEOTIDE SEQUENCE [LARGE SCALE GENOMIC DNA]</scope>
    <source>
        <strain evidence="1 2">28bB2T</strain>
    </source>
</reference>
<proteinExistence type="predicted"/>
<sequence length="175" mass="19168">MSDTENTDNDVPRAGEQLFQFAIDRGDMNTILDRLPFDVPEKRVALEYEIQILRIISVGWAIAFFLGDSALKAPLGQQFWEHVRAFSETLSSSASLTVGTDIDYFDILKQRLDYYVAALDSAEGIDQPALAIGPAFAGVCGDRDDACTILAGSKMFVHTIDAVREYLGPAVTVEG</sequence>
<dbReference type="RefSeq" id="WP_173179922.1">
    <property type="nucleotide sequence ID" value="NZ_AP021876.1"/>
</dbReference>
<evidence type="ECO:0000313" key="2">
    <source>
        <dbReference type="Proteomes" id="UP000425960"/>
    </source>
</evidence>
<dbReference type="AlphaFoldDB" id="A0A5K7ZYR4"/>
<accession>A0A5K7ZYR4</accession>
<organism evidence="1 2">
    <name type="scientific">Desulfosarcina ovata subsp. sediminis</name>
    <dbReference type="NCBI Taxonomy" id="885957"/>
    <lineage>
        <taxon>Bacteria</taxon>
        <taxon>Pseudomonadati</taxon>
        <taxon>Thermodesulfobacteriota</taxon>
        <taxon>Desulfobacteria</taxon>
        <taxon>Desulfobacterales</taxon>
        <taxon>Desulfosarcinaceae</taxon>
        <taxon>Desulfosarcina</taxon>
    </lineage>
</organism>
<gene>
    <name evidence="1" type="ORF">DSCO28_59540</name>
</gene>
<dbReference type="Proteomes" id="UP000425960">
    <property type="component" value="Chromosome"/>
</dbReference>
<evidence type="ECO:0000313" key="1">
    <source>
        <dbReference type="EMBL" id="BBO85388.1"/>
    </source>
</evidence>